<comment type="subcellular location">
    <subcellularLocation>
        <location evidence="1">Cytoplasm</location>
        <location evidence="1">Cytoskeleton</location>
    </subcellularLocation>
</comment>
<name>A0A1E5RJF6_HANUV</name>
<dbReference type="InterPro" id="IPR011989">
    <property type="entry name" value="ARM-like"/>
</dbReference>
<dbReference type="GO" id="GO:0007051">
    <property type="term" value="P:spindle organization"/>
    <property type="evidence" value="ECO:0007669"/>
    <property type="project" value="InterPro"/>
</dbReference>
<protein>
    <submittedName>
        <fullName evidence="6">Protein STU2</fullName>
    </submittedName>
</protein>
<evidence type="ECO:0000256" key="2">
    <source>
        <dbReference type="ARBA" id="ARBA00022490"/>
    </source>
</evidence>
<proteinExistence type="predicted"/>
<dbReference type="GO" id="GO:0030951">
    <property type="term" value="P:establishment or maintenance of microtubule cytoskeleton polarity"/>
    <property type="evidence" value="ECO:0007669"/>
    <property type="project" value="InterPro"/>
</dbReference>
<gene>
    <name evidence="6" type="ORF">AWRI3580_g2457</name>
</gene>
<feature type="domain" description="TOG" evidence="5">
    <location>
        <begin position="1"/>
        <end position="234"/>
    </location>
</feature>
<organism evidence="6 7">
    <name type="scientific">Hanseniaspora uvarum</name>
    <name type="common">Yeast</name>
    <name type="synonym">Kloeckera apiculata</name>
    <dbReference type="NCBI Taxonomy" id="29833"/>
    <lineage>
        <taxon>Eukaryota</taxon>
        <taxon>Fungi</taxon>
        <taxon>Dikarya</taxon>
        <taxon>Ascomycota</taxon>
        <taxon>Saccharomycotina</taxon>
        <taxon>Saccharomycetes</taxon>
        <taxon>Saccharomycodales</taxon>
        <taxon>Saccharomycodaceae</taxon>
        <taxon>Hanseniaspora</taxon>
    </lineage>
</organism>
<evidence type="ECO:0000259" key="5">
    <source>
        <dbReference type="SMART" id="SM01349"/>
    </source>
</evidence>
<evidence type="ECO:0000256" key="4">
    <source>
        <dbReference type="SAM" id="Coils"/>
    </source>
</evidence>
<accession>A0A1E5RJF6</accession>
<keyword evidence="3" id="KW-0206">Cytoskeleton</keyword>
<dbReference type="InterPro" id="IPR034085">
    <property type="entry name" value="TOG"/>
</dbReference>
<dbReference type="SUPFAM" id="SSF48371">
    <property type="entry name" value="ARM repeat"/>
    <property type="match status" value="1"/>
</dbReference>
<dbReference type="InterPro" id="IPR045110">
    <property type="entry name" value="XMAP215"/>
</dbReference>
<feature type="coiled-coil region" evidence="4">
    <location>
        <begin position="532"/>
        <end position="562"/>
    </location>
</feature>
<dbReference type="Pfam" id="PF21041">
    <property type="entry name" value="XMAP215_CLASP_TOG"/>
    <property type="match status" value="1"/>
</dbReference>
<keyword evidence="4" id="KW-0175">Coiled coil</keyword>
<dbReference type="EMBL" id="LPNN01000005">
    <property type="protein sequence ID" value="OEJ87049.1"/>
    <property type="molecule type" value="Genomic_DNA"/>
</dbReference>
<dbReference type="GO" id="GO:0061863">
    <property type="term" value="F:microtubule plus end polymerase"/>
    <property type="evidence" value="ECO:0007669"/>
    <property type="project" value="InterPro"/>
</dbReference>
<dbReference type="STRING" id="29833.A0A1E5RJF6"/>
<dbReference type="GO" id="GO:0005856">
    <property type="term" value="C:cytoskeleton"/>
    <property type="evidence" value="ECO:0007669"/>
    <property type="project" value="UniProtKB-SubCell"/>
</dbReference>
<dbReference type="Proteomes" id="UP000095358">
    <property type="component" value="Unassembled WGS sequence"/>
</dbReference>
<dbReference type="AlphaFoldDB" id="A0A1E5RJF6"/>
<evidence type="ECO:0000256" key="1">
    <source>
        <dbReference type="ARBA" id="ARBA00004245"/>
    </source>
</evidence>
<dbReference type="PANTHER" id="PTHR12609">
    <property type="entry name" value="MICROTUBULE ASSOCIATED PROTEIN XMAP215"/>
    <property type="match status" value="1"/>
</dbReference>
<dbReference type="SMART" id="SM01349">
    <property type="entry name" value="TOG"/>
    <property type="match status" value="2"/>
</dbReference>
<keyword evidence="7" id="KW-1185">Reference proteome</keyword>
<dbReference type="OrthoDB" id="205662at2759"/>
<dbReference type="GO" id="GO:0051010">
    <property type="term" value="F:microtubule plus-end binding"/>
    <property type="evidence" value="ECO:0007669"/>
    <property type="project" value="InterPro"/>
</dbReference>
<dbReference type="InterPro" id="IPR048491">
    <property type="entry name" value="XMAP215_CLASP_TOG"/>
</dbReference>
<dbReference type="GO" id="GO:0046785">
    <property type="term" value="P:microtubule polymerization"/>
    <property type="evidence" value="ECO:0007669"/>
    <property type="project" value="InterPro"/>
</dbReference>
<comment type="caution">
    <text evidence="6">The sequence shown here is derived from an EMBL/GenBank/DDBJ whole genome shotgun (WGS) entry which is preliminary data.</text>
</comment>
<feature type="domain" description="TOG" evidence="5">
    <location>
        <begin position="243"/>
        <end position="473"/>
    </location>
</feature>
<reference evidence="7" key="1">
    <citation type="journal article" date="2016" name="Genome Announc.">
        <title>Genome sequences of three species of Hanseniaspora isolated from spontaneous wine fermentations.</title>
        <authorList>
            <person name="Sternes P.R."/>
            <person name="Lee D."/>
            <person name="Kutyna D.R."/>
            <person name="Borneman A.R."/>
        </authorList>
    </citation>
    <scope>NUCLEOTIDE SEQUENCE [LARGE SCALE GENOMIC DNA]</scope>
    <source>
        <strain evidence="7">AWRI3580</strain>
    </source>
</reference>
<sequence>MDEVIETKELNLKEKLVDKNWKNRVEGYKELTDLIQTSDTNLEDIYQSYNIELFLDDNNAIALEKALQFILDFAKIYDGSSLTEIIVPKIINKGLSSVMRKTTAELSKEVVIVLAQKEGYLKVLEIITASYSNLKNKKLDKIVNCMSILLVAVIELIDTDIKDTQKQADLLTTLLAFYQHSNVKIRKDGLSGLSLIEGFVDEEVFENEILSNLKATQLKELDKIRKPRPVKKAKTWEEKKGTNLLNEEYINAPVFLQNLQNPDWKIRVEVLKDTLSKLDSLEKINYVEEKYNHIFTGLAKVINKDVNLQIVQLSVALVDKMFDLIKDSQYIASYIPLVISEELSRMKDKKLTGPIKQSISEMVRVHPEKLLFFKNYFINNFGDKLLIQRTECLALFNDLMEQYTTSIKNIFSIESIEEILPVLIKFCKESQPNVRHQGFRIFALFFKYIPDAEDELISQLDKMLDSLKIKKIAELKLGYEDARKRPATSPLKIEKVRKQKKPEHELPEVIEDANATRKQNKSKDQLPNTEDVDAMKRQILMLTQENQRLKEEVKELKETSRMSSYVSIPERASRVNSGASISSFASFDEYYNNQLAQTTQLQHRVQNISRRLSSINLSRNEYDK</sequence>
<evidence type="ECO:0000313" key="7">
    <source>
        <dbReference type="Proteomes" id="UP000095358"/>
    </source>
</evidence>
<dbReference type="InterPro" id="IPR016024">
    <property type="entry name" value="ARM-type_fold"/>
</dbReference>
<evidence type="ECO:0000313" key="6">
    <source>
        <dbReference type="EMBL" id="OEJ87049.1"/>
    </source>
</evidence>
<dbReference type="Gene3D" id="1.25.10.10">
    <property type="entry name" value="Leucine-rich Repeat Variant"/>
    <property type="match status" value="2"/>
</dbReference>
<dbReference type="VEuPathDB" id="FungiDB:AWRI3580_g2457"/>
<keyword evidence="2" id="KW-0963">Cytoplasm</keyword>
<evidence type="ECO:0000256" key="3">
    <source>
        <dbReference type="ARBA" id="ARBA00023212"/>
    </source>
</evidence>